<dbReference type="RefSeq" id="WP_203948686.1">
    <property type="nucleotide sequence ID" value="NZ_BOOR01000067.1"/>
</dbReference>
<dbReference type="AlphaFoldDB" id="A0A8J3Y0J5"/>
<dbReference type="SMART" id="SM00347">
    <property type="entry name" value="HTH_MARR"/>
    <property type="match status" value="1"/>
</dbReference>
<evidence type="ECO:0000259" key="1">
    <source>
        <dbReference type="PROSITE" id="PS50995"/>
    </source>
</evidence>
<dbReference type="PANTHER" id="PTHR33164">
    <property type="entry name" value="TRANSCRIPTIONAL REGULATOR, MARR FAMILY"/>
    <property type="match status" value="1"/>
</dbReference>
<sequence length="154" mass="16752">MGTPDAAPPSLIALSTYLLSRTGKAARGGLAERLAARGLRLWHMAVLAALADFGPHVQRELAGRLSMDPSDVAKVVDELAVAGQVDRARDAADRRRVAVSLTPAGRAVLAELEEEARKFQDELFAPLSQDERARLHEMLHKVYTHLLHPTHPSP</sequence>
<dbReference type="GO" id="GO:0006950">
    <property type="term" value="P:response to stress"/>
    <property type="evidence" value="ECO:0007669"/>
    <property type="project" value="TreeGrafter"/>
</dbReference>
<gene>
    <name evidence="2" type="ORF">Pth03_69820</name>
</gene>
<dbReference type="PANTHER" id="PTHR33164:SF89">
    <property type="entry name" value="MARR FAMILY REGULATORY PROTEIN"/>
    <property type="match status" value="1"/>
</dbReference>
<dbReference type="GO" id="GO:0003700">
    <property type="term" value="F:DNA-binding transcription factor activity"/>
    <property type="evidence" value="ECO:0007669"/>
    <property type="project" value="InterPro"/>
</dbReference>
<reference evidence="2" key="1">
    <citation type="submission" date="2021-01" db="EMBL/GenBank/DDBJ databases">
        <title>Whole genome shotgun sequence of Planotetraspora thailandica NBRC 104271.</title>
        <authorList>
            <person name="Komaki H."/>
            <person name="Tamura T."/>
        </authorList>
    </citation>
    <scope>NUCLEOTIDE SEQUENCE</scope>
    <source>
        <strain evidence="2">NBRC 104271</strain>
    </source>
</reference>
<keyword evidence="3" id="KW-1185">Reference proteome</keyword>
<evidence type="ECO:0000313" key="3">
    <source>
        <dbReference type="Proteomes" id="UP000605992"/>
    </source>
</evidence>
<dbReference type="PRINTS" id="PR00598">
    <property type="entry name" value="HTHMARR"/>
</dbReference>
<accession>A0A8J3Y0J5</accession>
<name>A0A8J3Y0J5_9ACTN</name>
<dbReference type="InterPro" id="IPR039422">
    <property type="entry name" value="MarR/SlyA-like"/>
</dbReference>
<dbReference type="Proteomes" id="UP000605992">
    <property type="component" value="Unassembled WGS sequence"/>
</dbReference>
<dbReference type="EMBL" id="BOOR01000067">
    <property type="protein sequence ID" value="GII58593.1"/>
    <property type="molecule type" value="Genomic_DNA"/>
</dbReference>
<dbReference type="Pfam" id="PF12802">
    <property type="entry name" value="MarR_2"/>
    <property type="match status" value="1"/>
</dbReference>
<dbReference type="InterPro" id="IPR036390">
    <property type="entry name" value="WH_DNA-bd_sf"/>
</dbReference>
<protein>
    <recommendedName>
        <fullName evidence="1">HTH marR-type domain-containing protein</fullName>
    </recommendedName>
</protein>
<organism evidence="2 3">
    <name type="scientific">Planotetraspora thailandica</name>
    <dbReference type="NCBI Taxonomy" id="487172"/>
    <lineage>
        <taxon>Bacteria</taxon>
        <taxon>Bacillati</taxon>
        <taxon>Actinomycetota</taxon>
        <taxon>Actinomycetes</taxon>
        <taxon>Streptosporangiales</taxon>
        <taxon>Streptosporangiaceae</taxon>
        <taxon>Planotetraspora</taxon>
    </lineage>
</organism>
<proteinExistence type="predicted"/>
<feature type="domain" description="HTH marR-type" evidence="1">
    <location>
        <begin position="12"/>
        <end position="144"/>
    </location>
</feature>
<dbReference type="Gene3D" id="1.10.10.10">
    <property type="entry name" value="Winged helix-like DNA-binding domain superfamily/Winged helix DNA-binding domain"/>
    <property type="match status" value="1"/>
</dbReference>
<dbReference type="InterPro" id="IPR036388">
    <property type="entry name" value="WH-like_DNA-bd_sf"/>
</dbReference>
<dbReference type="PROSITE" id="PS50995">
    <property type="entry name" value="HTH_MARR_2"/>
    <property type="match status" value="1"/>
</dbReference>
<dbReference type="InterPro" id="IPR000835">
    <property type="entry name" value="HTH_MarR-typ"/>
</dbReference>
<dbReference type="SUPFAM" id="SSF46785">
    <property type="entry name" value="Winged helix' DNA-binding domain"/>
    <property type="match status" value="1"/>
</dbReference>
<comment type="caution">
    <text evidence="2">The sequence shown here is derived from an EMBL/GenBank/DDBJ whole genome shotgun (WGS) entry which is preliminary data.</text>
</comment>
<evidence type="ECO:0000313" key="2">
    <source>
        <dbReference type="EMBL" id="GII58593.1"/>
    </source>
</evidence>